<proteinExistence type="predicted"/>
<name>A0A9I9EC09_CUCME</name>
<reference evidence="1" key="1">
    <citation type="submission" date="2023-03" db="UniProtKB">
        <authorList>
            <consortium name="EnsemblPlants"/>
        </authorList>
    </citation>
    <scope>IDENTIFICATION</scope>
</reference>
<protein>
    <recommendedName>
        <fullName evidence="2">Retrotransposon protein</fullName>
    </recommendedName>
</protein>
<dbReference type="Gramene" id="MELO3C031481.2.1">
    <property type="protein sequence ID" value="MELO3C031481.2.1"/>
    <property type="gene ID" value="MELO3C031481.2"/>
</dbReference>
<evidence type="ECO:0000313" key="1">
    <source>
        <dbReference type="EnsemblPlants" id="MELO3C031481.2.1"/>
    </source>
</evidence>
<accession>A0A9I9EC09</accession>
<evidence type="ECO:0008006" key="2">
    <source>
        <dbReference type="Google" id="ProtNLM"/>
    </source>
</evidence>
<dbReference type="EnsemblPlants" id="MELO3C031481.2.1">
    <property type="protein sequence ID" value="MELO3C031481.2.1"/>
    <property type="gene ID" value="MELO3C031481.2"/>
</dbReference>
<sequence>MFHAIAKMRGPTCSGFGWNDEQKCILTGKEVFDNWVKSHPTAKGMLNKCFPTMTNYHMCLAKMVQREVGSRVLRTLGQTILLGTRHLSLTLRLIQTSSLCIVND</sequence>
<organism evidence="1">
    <name type="scientific">Cucumis melo</name>
    <name type="common">Muskmelon</name>
    <dbReference type="NCBI Taxonomy" id="3656"/>
    <lineage>
        <taxon>Eukaryota</taxon>
        <taxon>Viridiplantae</taxon>
        <taxon>Streptophyta</taxon>
        <taxon>Embryophyta</taxon>
        <taxon>Tracheophyta</taxon>
        <taxon>Spermatophyta</taxon>
        <taxon>Magnoliopsida</taxon>
        <taxon>eudicotyledons</taxon>
        <taxon>Gunneridae</taxon>
        <taxon>Pentapetalae</taxon>
        <taxon>rosids</taxon>
        <taxon>fabids</taxon>
        <taxon>Cucurbitales</taxon>
        <taxon>Cucurbitaceae</taxon>
        <taxon>Benincaseae</taxon>
        <taxon>Cucumis</taxon>
    </lineage>
</organism>
<dbReference type="AlphaFoldDB" id="A0A9I9EC09"/>